<dbReference type="InterPro" id="IPR018060">
    <property type="entry name" value="HTH_AraC"/>
</dbReference>
<evidence type="ECO:0000259" key="4">
    <source>
        <dbReference type="PROSITE" id="PS01124"/>
    </source>
</evidence>
<sequence length="305" mass="32959">MAAKRQNATAARVAPPTGWTVHGDVQVTNEPAASSLASLASRFALEAPGRVKTAIARPANAIGLSMASGGLESEPHAHRESQVMYLVRGELICEASSALWIVPPQSALWIPGSVMHRIRARAPLEGYSVFLEPDAAPNLPQDCCAVSVTPLFRELLLRLATRPALYDLEGPDARLVSVLLDELATVSIEKHRLPMPTDPRLRRLVDAMTADPANGATTKTWAKRIGVGERTLNRLLVEETGLSFGRWRQQLHIILALQKLSRGATVQSVALDLGYESASSFVTMFRKALGTSPARYMASRLATLA</sequence>
<dbReference type="Gene3D" id="1.10.10.60">
    <property type="entry name" value="Homeodomain-like"/>
    <property type="match status" value="1"/>
</dbReference>
<evidence type="ECO:0000313" key="6">
    <source>
        <dbReference type="Proteomes" id="UP001160301"/>
    </source>
</evidence>
<keyword evidence="3" id="KW-0804">Transcription</keyword>
<dbReference type="Pfam" id="PF12833">
    <property type="entry name" value="HTH_18"/>
    <property type="match status" value="1"/>
</dbReference>
<dbReference type="PANTHER" id="PTHR11019:SF199">
    <property type="entry name" value="HTH-TYPE TRANSCRIPTIONAL REGULATOR NIMR"/>
    <property type="match status" value="1"/>
</dbReference>
<gene>
    <name evidence="5" type="ORF">QHF89_39050</name>
</gene>
<dbReference type="PANTHER" id="PTHR11019">
    <property type="entry name" value="HTH-TYPE TRANSCRIPTIONAL REGULATOR NIMR"/>
    <property type="match status" value="1"/>
</dbReference>
<comment type="caution">
    <text evidence="5">The sequence shown here is derived from an EMBL/GenBank/DDBJ whole genome shotgun (WGS) entry which is preliminary data.</text>
</comment>
<dbReference type="InterPro" id="IPR020449">
    <property type="entry name" value="Tscrpt_reg_AraC-type_HTH"/>
</dbReference>
<dbReference type="Gene3D" id="2.60.120.10">
    <property type="entry name" value="Jelly Rolls"/>
    <property type="match status" value="1"/>
</dbReference>
<dbReference type="SUPFAM" id="SSF46689">
    <property type="entry name" value="Homeodomain-like"/>
    <property type="match status" value="2"/>
</dbReference>
<dbReference type="EMBL" id="JARZHI010000061">
    <property type="protein sequence ID" value="MDI1435567.1"/>
    <property type="molecule type" value="Genomic_DNA"/>
</dbReference>
<keyword evidence="6" id="KW-1185">Reference proteome</keyword>
<reference evidence="5 6" key="1">
    <citation type="submission" date="2023-04" db="EMBL/GenBank/DDBJ databases">
        <title>The genome sequence of Polyangium sorediatum DSM14670.</title>
        <authorList>
            <person name="Zhang X."/>
        </authorList>
    </citation>
    <scope>NUCLEOTIDE SEQUENCE [LARGE SCALE GENOMIC DNA]</scope>
    <source>
        <strain evidence="5 6">DSM 14670</strain>
    </source>
</reference>
<evidence type="ECO:0000313" key="5">
    <source>
        <dbReference type="EMBL" id="MDI1435567.1"/>
    </source>
</evidence>
<dbReference type="PRINTS" id="PR00032">
    <property type="entry name" value="HTHARAC"/>
</dbReference>
<dbReference type="InterPro" id="IPR011051">
    <property type="entry name" value="RmlC_Cupin_sf"/>
</dbReference>
<dbReference type="CDD" id="cd06124">
    <property type="entry name" value="cupin_NimR-like_N"/>
    <property type="match status" value="1"/>
</dbReference>
<dbReference type="InterPro" id="IPR009057">
    <property type="entry name" value="Homeodomain-like_sf"/>
</dbReference>
<dbReference type="PROSITE" id="PS01124">
    <property type="entry name" value="HTH_ARAC_FAMILY_2"/>
    <property type="match status" value="1"/>
</dbReference>
<organism evidence="5 6">
    <name type="scientific">Polyangium sorediatum</name>
    <dbReference type="NCBI Taxonomy" id="889274"/>
    <lineage>
        <taxon>Bacteria</taxon>
        <taxon>Pseudomonadati</taxon>
        <taxon>Myxococcota</taxon>
        <taxon>Polyangia</taxon>
        <taxon>Polyangiales</taxon>
        <taxon>Polyangiaceae</taxon>
        <taxon>Polyangium</taxon>
    </lineage>
</organism>
<feature type="domain" description="HTH araC/xylS-type" evidence="4">
    <location>
        <begin position="202"/>
        <end position="299"/>
    </location>
</feature>
<keyword evidence="1" id="KW-0805">Transcription regulation</keyword>
<proteinExistence type="predicted"/>
<dbReference type="InterPro" id="IPR014710">
    <property type="entry name" value="RmlC-like_jellyroll"/>
</dbReference>
<dbReference type="Proteomes" id="UP001160301">
    <property type="component" value="Unassembled WGS sequence"/>
</dbReference>
<keyword evidence="2" id="KW-0238">DNA-binding</keyword>
<accession>A0ABT6P4N3</accession>
<evidence type="ECO:0000256" key="3">
    <source>
        <dbReference type="ARBA" id="ARBA00023163"/>
    </source>
</evidence>
<dbReference type="Pfam" id="PF02311">
    <property type="entry name" value="AraC_binding"/>
    <property type="match status" value="1"/>
</dbReference>
<name>A0ABT6P4N3_9BACT</name>
<dbReference type="InterPro" id="IPR003313">
    <property type="entry name" value="AraC-bd"/>
</dbReference>
<dbReference type="SMART" id="SM00342">
    <property type="entry name" value="HTH_ARAC"/>
    <property type="match status" value="1"/>
</dbReference>
<dbReference type="SUPFAM" id="SSF51182">
    <property type="entry name" value="RmlC-like cupins"/>
    <property type="match status" value="1"/>
</dbReference>
<evidence type="ECO:0000256" key="1">
    <source>
        <dbReference type="ARBA" id="ARBA00023015"/>
    </source>
</evidence>
<evidence type="ECO:0000256" key="2">
    <source>
        <dbReference type="ARBA" id="ARBA00023125"/>
    </source>
</evidence>
<protein>
    <submittedName>
        <fullName evidence="5">Helix-turn-helix transcriptional regulator</fullName>
    </submittedName>
</protein>